<sequence length="366" mass="41450">MSKSFKDFIFLDKRLSDLDSHYIAVDFDQDPDSYFAFARDIEYGDTNRYRSEPGSVRSKPGDKLKFELHIIKDPDVCASQSGRVITPADIRELARWLTSTVSSELLSFEYDGDGDGMPRYYYGQFSDIQSFHVAGDVYGLRLMFDCSSPYGYTDDIVHTVACAKETASYTLTSQDDRLDEYCYPVIRMAPDATGQAYFLNLSDCCIYDEGTLAPAQSNALLMVQLKEKVSDYALAHGYAAEFQLSEDGQRILTVGDDTALCFLYRDSYGQEHKCIACYVSSTYEYYIVRGGFLCFDVNRDLPVTIDADSLFIYDDIGRMVKLSDLGVADTDYMYWPRLISGENAFLFWADGCTFTLTYRETRKAGA</sequence>
<evidence type="ECO:0000313" key="3">
    <source>
        <dbReference type="Proteomes" id="UP000295710"/>
    </source>
</evidence>
<dbReference type="EMBL" id="SMMX01000023">
    <property type="protein sequence ID" value="TDA20351.1"/>
    <property type="molecule type" value="Genomic_DNA"/>
</dbReference>
<dbReference type="RefSeq" id="WP_132280788.1">
    <property type="nucleotide sequence ID" value="NZ_JAOBST010000093.1"/>
</dbReference>
<proteinExistence type="predicted"/>
<gene>
    <name evidence="2" type="ORF">E1963_17395</name>
</gene>
<name>A0A4R4FAP3_9FIRM</name>
<protein>
    <recommendedName>
        <fullName evidence="1">DUF6558 domain-containing protein</fullName>
    </recommendedName>
</protein>
<evidence type="ECO:0000313" key="2">
    <source>
        <dbReference type="EMBL" id="TDA20351.1"/>
    </source>
</evidence>
<reference evidence="2 3" key="1">
    <citation type="journal article" date="2016" name="Nat. Microbiol.">
        <title>The Mouse Intestinal Bacterial Collection (miBC) provides host-specific insight into cultured diversity and functional potential of the gut microbiota.</title>
        <authorList>
            <person name="Lagkouvardos I."/>
            <person name="Pukall R."/>
            <person name="Abt B."/>
            <person name="Foesel B.U."/>
            <person name="Meier-Kolthoff J.P."/>
            <person name="Kumar N."/>
            <person name="Bresciani A."/>
            <person name="Martinez I."/>
            <person name="Just S."/>
            <person name="Ziegler C."/>
            <person name="Brugiroux S."/>
            <person name="Garzetti D."/>
            <person name="Wenning M."/>
            <person name="Bui T.P."/>
            <person name="Wang J."/>
            <person name="Hugenholtz F."/>
            <person name="Plugge C.M."/>
            <person name="Peterson D.A."/>
            <person name="Hornef M.W."/>
            <person name="Baines J.F."/>
            <person name="Smidt H."/>
            <person name="Walter J."/>
            <person name="Kristiansen K."/>
            <person name="Nielsen H.B."/>
            <person name="Haller D."/>
            <person name="Overmann J."/>
            <person name="Stecher B."/>
            <person name="Clavel T."/>
        </authorList>
    </citation>
    <scope>NUCLEOTIDE SEQUENCE [LARGE SCALE GENOMIC DNA]</scope>
    <source>
        <strain evidence="2 3">DSM 28560</strain>
    </source>
</reference>
<feature type="domain" description="DUF6558" evidence="1">
    <location>
        <begin position="6"/>
        <end position="147"/>
    </location>
</feature>
<dbReference type="Proteomes" id="UP000295710">
    <property type="component" value="Unassembled WGS sequence"/>
</dbReference>
<dbReference type="AlphaFoldDB" id="A0A4R4FAP3"/>
<organism evidence="2 3">
    <name type="scientific">Extibacter muris</name>
    <dbReference type="NCBI Taxonomy" id="1796622"/>
    <lineage>
        <taxon>Bacteria</taxon>
        <taxon>Bacillati</taxon>
        <taxon>Bacillota</taxon>
        <taxon>Clostridia</taxon>
        <taxon>Lachnospirales</taxon>
        <taxon>Lachnospiraceae</taxon>
        <taxon>Extibacter</taxon>
    </lineage>
</organism>
<comment type="caution">
    <text evidence="2">The sequence shown here is derived from an EMBL/GenBank/DDBJ whole genome shotgun (WGS) entry which is preliminary data.</text>
</comment>
<evidence type="ECO:0000259" key="1">
    <source>
        <dbReference type="Pfam" id="PF20195"/>
    </source>
</evidence>
<dbReference type="InterPro" id="IPR046688">
    <property type="entry name" value="DUF6558_N"/>
</dbReference>
<accession>A0A4R4FAP3</accession>
<dbReference type="Pfam" id="PF20195">
    <property type="entry name" value="DUF6558"/>
    <property type="match status" value="1"/>
</dbReference>
<keyword evidence="3" id="KW-1185">Reference proteome</keyword>